<dbReference type="EMBL" id="AGDY01000001">
    <property type="protein sequence ID" value="EMB24977.1"/>
    <property type="molecule type" value="Genomic_DNA"/>
</dbReference>
<dbReference type="HOGENOM" id="CLU_2902981_0_0_12"/>
<organism evidence="1">
    <name type="scientific">Treponema denticola OTK</name>
    <dbReference type="NCBI Taxonomy" id="999434"/>
    <lineage>
        <taxon>Bacteria</taxon>
        <taxon>Pseudomonadati</taxon>
        <taxon>Spirochaetota</taxon>
        <taxon>Spirochaetia</taxon>
        <taxon>Spirochaetales</taxon>
        <taxon>Treponemataceae</taxon>
        <taxon>Treponema</taxon>
    </lineage>
</organism>
<dbReference type="RefSeq" id="WP_002690277.1">
    <property type="nucleotide sequence ID" value="NZ_CM001797.1"/>
</dbReference>
<dbReference type="AlphaFoldDB" id="A0A0F6MSU7"/>
<name>A0A0F6MSU7_TREDN</name>
<proteinExistence type="predicted"/>
<evidence type="ECO:0008006" key="2">
    <source>
        <dbReference type="Google" id="ProtNLM"/>
    </source>
</evidence>
<dbReference type="PATRIC" id="fig|999434.4.peg.218"/>
<sequence>MAKEIVYYEVTNSFNGILKGTRFKVTKDSSKHIDACIKEGLAEETGVPTNKINLSMLKCVEI</sequence>
<evidence type="ECO:0000313" key="1">
    <source>
        <dbReference type="EMBL" id="EMB24977.1"/>
    </source>
</evidence>
<comment type="caution">
    <text evidence="1">The sequence shown here is derived from an EMBL/GenBank/DDBJ whole genome shotgun (WGS) entry which is preliminary data.</text>
</comment>
<accession>A0A0F6MSU7</accession>
<protein>
    <recommendedName>
        <fullName evidence="2">Nudix hydrolase domain-containing protein</fullName>
    </recommendedName>
</protein>
<gene>
    <name evidence="1" type="ORF">HMPREF9723_00208</name>
</gene>
<reference evidence="1" key="1">
    <citation type="submission" date="2012-01" db="EMBL/GenBank/DDBJ databases">
        <title>The Genome Sequence of Treponema denticola OTK.</title>
        <authorList>
            <consortium name="The Broad Institute Genome Sequencing Platform"/>
            <person name="Earl A."/>
            <person name="Ward D."/>
            <person name="Feldgarden M."/>
            <person name="Gevers D."/>
            <person name="Blanton J.M."/>
            <person name="Fenno C.J."/>
            <person name="Baranova O.V."/>
            <person name="Mathney J."/>
            <person name="Dewhirst F.E."/>
            <person name="Izard J."/>
            <person name="Young S.K."/>
            <person name="Zeng Q."/>
            <person name="Gargeya S."/>
            <person name="Fitzgerald M."/>
            <person name="Haas B."/>
            <person name="Abouelleil A."/>
            <person name="Alvarado L."/>
            <person name="Arachchi H.M."/>
            <person name="Berlin A."/>
            <person name="Chapman S.B."/>
            <person name="Gearin G."/>
            <person name="Goldberg J."/>
            <person name="Griggs A."/>
            <person name="Gujja S."/>
            <person name="Hansen M."/>
            <person name="Heiman D."/>
            <person name="Howarth C."/>
            <person name="Larimer J."/>
            <person name="Lui A."/>
            <person name="MacDonald P.J.P."/>
            <person name="McCowen C."/>
            <person name="Montmayeur A."/>
            <person name="Murphy C."/>
            <person name="Neiman D."/>
            <person name="Pearson M."/>
            <person name="Priest M."/>
            <person name="Roberts A."/>
            <person name="Saif S."/>
            <person name="Shea T."/>
            <person name="Sisk P."/>
            <person name="Stolte C."/>
            <person name="Sykes S."/>
            <person name="Wortman J."/>
            <person name="Nusbaum C."/>
            <person name="Birren B."/>
        </authorList>
    </citation>
    <scope>NUCLEOTIDE SEQUENCE [LARGE SCALE GENOMIC DNA]</scope>
    <source>
        <strain evidence="1">OTK</strain>
    </source>
</reference>
<dbReference type="Proteomes" id="UP000011701">
    <property type="component" value="Chromosome"/>
</dbReference>